<dbReference type="PANTHER" id="PTHR43664">
    <property type="entry name" value="MONOAMINE OXIDASE-RELATED"/>
    <property type="match status" value="1"/>
</dbReference>
<dbReference type="SUPFAM" id="SSF54637">
    <property type="entry name" value="Thioesterase/thiol ester dehydrase-isomerase"/>
    <property type="match status" value="1"/>
</dbReference>
<reference evidence="2 3" key="1">
    <citation type="journal article" date="2014" name="Genome Biol. Evol.">
        <title>Genome degeneration and adaptation in a nascent stage of symbiosis.</title>
        <authorList>
            <person name="Oakeson K.F."/>
            <person name="Gil R."/>
            <person name="Clayton A.L."/>
            <person name="Dunn D.M."/>
            <person name="von Niederhausern A.C."/>
            <person name="Hamil C."/>
            <person name="Aoyagi A."/>
            <person name="Duval B."/>
            <person name="Baca A."/>
            <person name="Silva F.J."/>
            <person name="Vallier A."/>
            <person name="Jackson D.G."/>
            <person name="Latorre A."/>
            <person name="Weiss R.B."/>
            <person name="Heddi A."/>
            <person name="Moya A."/>
            <person name="Dale C."/>
        </authorList>
    </citation>
    <scope>NUCLEOTIDE SEQUENCE [LARGE SCALE GENOMIC DNA]</scope>
    <source>
        <strain evidence="2 3">HS1</strain>
    </source>
</reference>
<protein>
    <submittedName>
        <fullName evidence="2">Acyl dehydratase</fullName>
    </submittedName>
</protein>
<dbReference type="InterPro" id="IPR029069">
    <property type="entry name" value="HotDog_dom_sf"/>
</dbReference>
<organism evidence="2 3">
    <name type="scientific">Sodalis praecaptivus</name>
    <dbReference type="NCBI Taxonomy" id="1239307"/>
    <lineage>
        <taxon>Bacteria</taxon>
        <taxon>Pseudomonadati</taxon>
        <taxon>Pseudomonadota</taxon>
        <taxon>Gammaproteobacteria</taxon>
        <taxon>Enterobacterales</taxon>
        <taxon>Bruguierivoracaceae</taxon>
        <taxon>Sodalis</taxon>
    </lineage>
</organism>
<sequence>MKTKAISRLQPVGAQRYRESHGLYYDDFEVGDIYEHKPGRTITDADNIWQSLINSNNHPLHSDYHFASTTEFGRPVISSLVTFSIIGGLSLASTSGRAIANLGWKEVILSNPVFVGDTLYAESTVLSKRRSRSRIGQGVVTVMTRGLNQRGAEVLRWQRSFLVPTAAGGTP</sequence>
<dbReference type="PANTHER" id="PTHR43664:SF1">
    <property type="entry name" value="BETA-METHYLMALYL-COA DEHYDRATASE"/>
    <property type="match status" value="1"/>
</dbReference>
<dbReference type="OrthoDB" id="9759612at2"/>
<proteinExistence type="predicted"/>
<dbReference type="InterPro" id="IPR052342">
    <property type="entry name" value="MCH/BMMD"/>
</dbReference>
<dbReference type="HOGENOM" id="CLU_094876_0_1_6"/>
<accession>W0HUL9</accession>
<evidence type="ECO:0000259" key="1">
    <source>
        <dbReference type="Pfam" id="PF01575"/>
    </source>
</evidence>
<dbReference type="Proteomes" id="UP000019028">
    <property type="component" value="Chromosome"/>
</dbReference>
<dbReference type="EMBL" id="CP006569">
    <property type="protein sequence ID" value="AHF75905.1"/>
    <property type="molecule type" value="Genomic_DNA"/>
</dbReference>
<evidence type="ECO:0000313" key="3">
    <source>
        <dbReference type="Proteomes" id="UP000019028"/>
    </source>
</evidence>
<gene>
    <name evidence="2" type="ORF">Sant_0822</name>
</gene>
<dbReference type="InterPro" id="IPR002539">
    <property type="entry name" value="MaoC-like_dom"/>
</dbReference>
<keyword evidence="3" id="KW-1185">Reference proteome</keyword>
<dbReference type="CDD" id="cd03451">
    <property type="entry name" value="FkbR2"/>
    <property type="match status" value="1"/>
</dbReference>
<dbReference type="Gene3D" id="3.10.129.10">
    <property type="entry name" value="Hotdog Thioesterase"/>
    <property type="match status" value="1"/>
</dbReference>
<evidence type="ECO:0000313" key="2">
    <source>
        <dbReference type="EMBL" id="AHF75905.1"/>
    </source>
</evidence>
<dbReference type="KEGG" id="sod:Sant_0822"/>
<dbReference type="RefSeq" id="WP_038668193.1">
    <property type="nucleotide sequence ID" value="NZ_CP006569.1"/>
</dbReference>
<dbReference type="AlphaFoldDB" id="W0HUL9"/>
<name>W0HUL9_9GAMM</name>
<feature type="domain" description="MaoC-like" evidence="1">
    <location>
        <begin position="30"/>
        <end position="142"/>
    </location>
</feature>
<dbReference type="PATRIC" id="fig|1239307.3.peg.881"/>
<dbReference type="Pfam" id="PF01575">
    <property type="entry name" value="MaoC_dehydratas"/>
    <property type="match status" value="1"/>
</dbReference>